<sequence>MGKVRKTKARKVKNAVVSEESNEEEQLSNDSKENAVQTILDQLQGASVEEKYCGLQTLAMFIEIPENIDEVINQGLVKVAAPLLLDPASSVRNASSGMLRNLSAVKLDICDSLMDQDIMTPLTCYFHEHAESWIPDPISKSRDEDIDTFVQCVNLLLNLCESSDLAVKYVGQSRILDILPRYLDMSLFGIDIVAAVLQCLFVVVEDNPLAMEKIKSNCQKQLQTLIYLEGTDPSQLLIKTLSAGVIINTHGGKLTTLPIEMINQIMSILAKTLSVDHRFACNQLSSQVPLKNTSGKMEDPPKIKDAQILDKQIKAVIQMLDAQQSAIEIIANICSDEDGDDINSDSSSENNEIDEEICQNGNGTLLTEDKLPPEVLEALVNFEVFQRVWARTEMPAQNVVMILKDYEGSQLICKKLQSLQTRALLCVNNMISSLPNASLGGVNGIYKIWVDAGKLVFKQREENLNLLESATAVMRAALDKIKLRDSDKASDISLFNDLAISDIEIMLTGIRQCEVPEIRSNLIRMVGILALLLVNNLNDITSNVICTITDFIIEQSHKENEVWVLAEALDTLVDLYAEDETDYLAAKVKLVDKLAILAPILKNKARQQKRLPKEYKVLVNTAITNLPRFINYKKERVSKL</sequence>
<reference evidence="5" key="1">
    <citation type="journal article" date="2008" name="Insect Biochem. Mol. Biol.">
        <title>The genome of a lepidopteran model insect, the silkworm Bombyx mori.</title>
        <authorList>
            <consortium name="International Silkworm Genome Consortium"/>
        </authorList>
    </citation>
    <scope>NUCLEOTIDE SEQUENCE [LARGE SCALE GENOMIC DNA]</scope>
    <source>
        <strain evidence="5">p50T</strain>
    </source>
</reference>
<dbReference type="SUPFAM" id="SSF48371">
    <property type="entry name" value="ARM repeat"/>
    <property type="match status" value="1"/>
</dbReference>
<evidence type="ECO:0000313" key="5">
    <source>
        <dbReference type="Proteomes" id="UP000005204"/>
    </source>
</evidence>
<dbReference type="GO" id="GO:0006606">
    <property type="term" value="P:protein import into nucleus"/>
    <property type="evidence" value="ECO:0007669"/>
    <property type="project" value="TreeGrafter"/>
</dbReference>
<dbReference type="InterPro" id="IPR016024">
    <property type="entry name" value="ARM-type_fold"/>
</dbReference>
<gene>
    <name evidence="4" type="primary">100620062</name>
</gene>
<dbReference type="Gene3D" id="1.25.10.10">
    <property type="entry name" value="Leucine-rich Repeat Variant"/>
    <property type="match status" value="1"/>
</dbReference>
<dbReference type="Proteomes" id="UP000005204">
    <property type="component" value="Unassembled WGS sequence"/>
</dbReference>
<dbReference type="InterPro" id="IPR052616">
    <property type="entry name" value="SYO1-like"/>
</dbReference>
<reference evidence="4" key="2">
    <citation type="submission" date="2022-06" db="UniProtKB">
        <authorList>
            <consortium name="EnsemblMetazoa"/>
        </authorList>
    </citation>
    <scope>IDENTIFICATION</scope>
    <source>
        <strain evidence="4">p50T (Dazao)</strain>
    </source>
</reference>
<feature type="compositionally biased region" description="Basic residues" evidence="2">
    <location>
        <begin position="1"/>
        <end position="13"/>
    </location>
</feature>
<accession>A0A8R2G9V5</accession>
<evidence type="ECO:0000256" key="1">
    <source>
        <dbReference type="ARBA" id="ARBA00049983"/>
    </source>
</evidence>
<name>A0A8R2G9V5_BOMMO</name>
<dbReference type="Pfam" id="PF25567">
    <property type="entry name" value="TPR_SYO1"/>
    <property type="match status" value="1"/>
</dbReference>
<dbReference type="AlphaFoldDB" id="A0A8R2G9V5"/>
<keyword evidence="5" id="KW-1185">Reference proteome</keyword>
<dbReference type="GO" id="GO:0051082">
    <property type="term" value="F:unfolded protein binding"/>
    <property type="evidence" value="ECO:0007669"/>
    <property type="project" value="TreeGrafter"/>
</dbReference>
<dbReference type="PANTHER" id="PTHR13347">
    <property type="entry name" value="HEAT REPEAT-CONTAINING PROTEIN 3"/>
    <property type="match status" value="1"/>
</dbReference>
<dbReference type="InterPro" id="IPR057990">
    <property type="entry name" value="TPR_SYO1"/>
</dbReference>
<evidence type="ECO:0000313" key="4">
    <source>
        <dbReference type="EnsemblMetazoa" id="XP_012549106.2"/>
    </source>
</evidence>
<dbReference type="EnsemblMetazoa" id="XM_012693652.3">
    <property type="protein sequence ID" value="XP_012549106.2"/>
    <property type="gene ID" value="LOC100620062"/>
</dbReference>
<dbReference type="EnsemblMetazoa" id="XM_038010804.1">
    <property type="protein sequence ID" value="XP_037866732.1"/>
    <property type="gene ID" value="LOC100620062"/>
</dbReference>
<dbReference type="InterPro" id="IPR011989">
    <property type="entry name" value="ARM-like"/>
</dbReference>
<evidence type="ECO:0000259" key="3">
    <source>
        <dbReference type="Pfam" id="PF25567"/>
    </source>
</evidence>
<dbReference type="PANTHER" id="PTHR13347:SF1">
    <property type="entry name" value="HEAT REPEAT-CONTAINING PROTEIN 3"/>
    <property type="match status" value="1"/>
</dbReference>
<proteinExistence type="inferred from homology"/>
<feature type="domain" description="SYO1-like TPR repeats" evidence="3">
    <location>
        <begin position="373"/>
        <end position="636"/>
    </location>
</feature>
<evidence type="ECO:0000256" key="2">
    <source>
        <dbReference type="SAM" id="MobiDB-lite"/>
    </source>
</evidence>
<organism evidence="4 5">
    <name type="scientific">Bombyx mori</name>
    <name type="common">Silk moth</name>
    <dbReference type="NCBI Taxonomy" id="7091"/>
    <lineage>
        <taxon>Eukaryota</taxon>
        <taxon>Metazoa</taxon>
        <taxon>Ecdysozoa</taxon>
        <taxon>Arthropoda</taxon>
        <taxon>Hexapoda</taxon>
        <taxon>Insecta</taxon>
        <taxon>Pterygota</taxon>
        <taxon>Neoptera</taxon>
        <taxon>Endopterygota</taxon>
        <taxon>Lepidoptera</taxon>
        <taxon>Glossata</taxon>
        <taxon>Ditrysia</taxon>
        <taxon>Bombycoidea</taxon>
        <taxon>Bombycidae</taxon>
        <taxon>Bombycinae</taxon>
        <taxon>Bombyx</taxon>
    </lineage>
</organism>
<dbReference type="GO" id="GO:0042273">
    <property type="term" value="P:ribosomal large subunit biogenesis"/>
    <property type="evidence" value="ECO:0007669"/>
    <property type="project" value="TreeGrafter"/>
</dbReference>
<comment type="similarity">
    <text evidence="1">Belongs to the nuclear import and ribosome assembly adapter family.</text>
</comment>
<feature type="region of interest" description="Disordered" evidence="2">
    <location>
        <begin position="1"/>
        <end position="33"/>
    </location>
</feature>
<dbReference type="SMR" id="A0A8R2G9V5"/>
<protein>
    <recommendedName>
        <fullName evidence="3">SYO1-like TPR repeats domain-containing protein</fullName>
    </recommendedName>
</protein>